<dbReference type="Gene3D" id="2.60.40.10">
    <property type="entry name" value="Immunoglobulins"/>
    <property type="match status" value="4"/>
</dbReference>
<dbReference type="InterPro" id="IPR022409">
    <property type="entry name" value="PKD/Chitinase_dom"/>
</dbReference>
<keyword evidence="9" id="KW-1185">Reference proteome</keyword>
<reference evidence="8" key="1">
    <citation type="journal article" date="2023" name="Mol. Biol. Evol.">
        <title>Third-Generation Sequencing Reveals the Adaptive Role of the Epigenome in Three Deep-Sea Polychaetes.</title>
        <authorList>
            <person name="Perez M."/>
            <person name="Aroh O."/>
            <person name="Sun Y."/>
            <person name="Lan Y."/>
            <person name="Juniper S.K."/>
            <person name="Young C.R."/>
            <person name="Angers B."/>
            <person name="Qian P.Y."/>
        </authorList>
    </citation>
    <scope>NUCLEOTIDE SEQUENCE</scope>
    <source>
        <strain evidence="8">R07B-5</strain>
    </source>
</reference>
<feature type="domain" description="PKD" evidence="7">
    <location>
        <begin position="837"/>
        <end position="896"/>
    </location>
</feature>
<name>A0AAD9MXA9_RIDPI</name>
<evidence type="ECO:0000256" key="6">
    <source>
        <dbReference type="SAM" id="MobiDB-lite"/>
    </source>
</evidence>
<keyword evidence="3" id="KW-0677">Repeat</keyword>
<evidence type="ECO:0000313" key="8">
    <source>
        <dbReference type="EMBL" id="KAK2147578.1"/>
    </source>
</evidence>
<dbReference type="GO" id="GO:0005261">
    <property type="term" value="F:monoatomic cation channel activity"/>
    <property type="evidence" value="ECO:0007669"/>
    <property type="project" value="TreeGrafter"/>
</dbReference>
<organism evidence="8 9">
    <name type="scientific">Ridgeia piscesae</name>
    <name type="common">Tubeworm</name>
    <dbReference type="NCBI Taxonomy" id="27915"/>
    <lineage>
        <taxon>Eukaryota</taxon>
        <taxon>Metazoa</taxon>
        <taxon>Spiralia</taxon>
        <taxon>Lophotrochozoa</taxon>
        <taxon>Annelida</taxon>
        <taxon>Polychaeta</taxon>
        <taxon>Sedentaria</taxon>
        <taxon>Canalipalpata</taxon>
        <taxon>Sabellida</taxon>
        <taxon>Siboglinidae</taxon>
        <taxon>Ridgeia</taxon>
    </lineage>
</organism>
<dbReference type="PROSITE" id="PS50093">
    <property type="entry name" value="PKD"/>
    <property type="match status" value="4"/>
</dbReference>
<evidence type="ECO:0000256" key="1">
    <source>
        <dbReference type="ARBA" id="ARBA00004141"/>
    </source>
</evidence>
<feature type="region of interest" description="Disordered" evidence="6">
    <location>
        <begin position="536"/>
        <end position="562"/>
    </location>
</feature>
<feature type="compositionally biased region" description="Basic and acidic residues" evidence="6">
    <location>
        <begin position="536"/>
        <end position="554"/>
    </location>
</feature>
<dbReference type="Pfam" id="PF00801">
    <property type="entry name" value="PKD"/>
    <property type="match status" value="4"/>
</dbReference>
<feature type="domain" description="PKD" evidence="7">
    <location>
        <begin position="1029"/>
        <end position="1064"/>
    </location>
</feature>
<evidence type="ECO:0000313" key="9">
    <source>
        <dbReference type="Proteomes" id="UP001209878"/>
    </source>
</evidence>
<dbReference type="PANTHER" id="PTHR46730">
    <property type="entry name" value="POLYCYSTIN-1"/>
    <property type="match status" value="1"/>
</dbReference>
<evidence type="ECO:0000256" key="4">
    <source>
        <dbReference type="ARBA" id="ARBA00022989"/>
    </source>
</evidence>
<dbReference type="SMART" id="SM00089">
    <property type="entry name" value="PKD"/>
    <property type="match status" value="6"/>
</dbReference>
<evidence type="ECO:0000256" key="3">
    <source>
        <dbReference type="ARBA" id="ARBA00022737"/>
    </source>
</evidence>
<gene>
    <name evidence="8" type="ORF">NP493_3398g00003</name>
</gene>
<sequence length="1406" mass="154536">MTINMMDADTGELLASQWAAAPEYLTQTNHTFLDTKRYTLFFNVSNDVSDANVTLTFDVDVPVTGATAVITAARPHEECTLNVIIEGGTRPQFYVMWDTEFSAALTNESYFVSRHNYSVIGIHEVSISVQNSVSMSNFTVDAYVSYDIADLTLSQVDYSDEPTFRNVTFLSTISNGTHVTTVTTFGDDFFTVMYHDDPPLINRFSHEYDAVGDYNVTVESFNHISSMSKTITLTVNVAIVGFSVDLPDKVITGQPFDITFSVEHGNPVTFKILKTTKTVEKSASALPVASNETTVPAHKITFLINSPGSIDLQATAENTIKGEVDTYTKFVSVDVYDVISDLSVAMEDKKVPYAKTGEEIKLIVSLTSGSRVGVSCDFGDRTQPETKLYGTREAGGKTLEYTHTYARAGNYSPSCNASNIYSADVFDFDTVVIQNELPAIILLLSASIVAVPDGAVTYTVELTDMVKLPTNPFCNWTFADGSKRIVYAGVKMVFQNSLLIIGNNGIQSTSYRLTTISLHKAVKRYLRVGGQLHDQHDGVERRQRGRPNDRHTDSTRGIPERNPCTGGLATIKIKGTENVPDWKETLRQYDAELLESDQSSRVGDVHRRANARVWRFDYRERNNVALSSIAWFTANTLHGTDITYILDYGDETKASEKSGLISDTPVEFTHSYATVGNYSVRLNAFNNVSGDRANLDSLVIVQNRISKPDIKLTQTHKILSTDDPIVTFTLDVASGRAKPTDVHVTLTFPGIAVIKHFVGTVWPAEIQCNFNHIRAGDANGNITLTNLVGSETLSASIQLQERIRGLVVTGPKVAKVGETVVITVTLDSGSHMVGNVDFGDGTEEIIPKDSITRHFNLTHTYTIADTYSVSVRLKNTLGSVTEYSDTFKVQTSVGGLTLEGDDIVKIPEGVLHLKIVRTTGEPASTPLTIDATYSPETEDRLRTQSLLDTDIELTHTYGRAGDYAVKVNVSNDVGSQILSKNISVYEDITELTLSVSESDDKMPVTTSITHRELTFSVDYRSGTNVWSLFKFGDGVTDETGHKSVTHKYTQPGNYDVKVTATNPVQTDGVTAMMQLKMLAPLGIETFAFNDTVTFNTSAPFSVEMNGKRDEICFEFKFTDDAGATTTLWRGTPRSVCERATDFMTKTFREISVPTGGVDLPYVFPRVSVYDIRVTVLTVIEPDVVFHGTVTATEKVLLCSNPVVTVKTEGDSPSNPIVTRRSAGIELSSINFDITNLKKDASVVLNWEMFEHDIDTNTDTPKTMSDYGVEQGTNTIGISPHTLPYGLYKFTLTVELIGFEICFGSGDVFVSIVKTPLDVNIKYGALRLVGSNKPVEMNAADLSNDPDVKEGGSDGMVFEWYCRKEKEEDARSTVVVMPVVVTKDSRQHEASHTLKVANSEPPPVLIE</sequence>
<dbReference type="GO" id="GO:0006816">
    <property type="term" value="P:calcium ion transport"/>
    <property type="evidence" value="ECO:0007669"/>
    <property type="project" value="TreeGrafter"/>
</dbReference>
<proteinExistence type="predicted"/>
<comment type="subcellular location">
    <subcellularLocation>
        <location evidence="1">Membrane</location>
        <topology evidence="1">Multi-pass membrane protein</topology>
    </subcellularLocation>
</comment>
<keyword evidence="5" id="KW-0472">Membrane</keyword>
<feature type="domain" description="PKD" evidence="7">
    <location>
        <begin position="639"/>
        <end position="706"/>
    </location>
</feature>
<dbReference type="SUPFAM" id="SSF49299">
    <property type="entry name" value="PKD domain"/>
    <property type="match status" value="6"/>
</dbReference>
<comment type="caution">
    <text evidence="8">The sequence shown here is derived from an EMBL/GenBank/DDBJ whole genome shotgun (WGS) entry which is preliminary data.</text>
</comment>
<keyword evidence="2" id="KW-0812">Transmembrane</keyword>
<dbReference type="EMBL" id="JAODUO010003409">
    <property type="protein sequence ID" value="KAK2147578.1"/>
    <property type="molecule type" value="Genomic_DNA"/>
</dbReference>
<keyword evidence="4" id="KW-1133">Transmembrane helix</keyword>
<dbReference type="PANTHER" id="PTHR46730:SF1">
    <property type="entry name" value="PLAT DOMAIN-CONTAINING PROTEIN"/>
    <property type="match status" value="1"/>
</dbReference>
<evidence type="ECO:0000256" key="5">
    <source>
        <dbReference type="ARBA" id="ARBA00023136"/>
    </source>
</evidence>
<dbReference type="GO" id="GO:0005886">
    <property type="term" value="C:plasma membrane"/>
    <property type="evidence" value="ECO:0007669"/>
    <property type="project" value="TreeGrafter"/>
</dbReference>
<evidence type="ECO:0000256" key="2">
    <source>
        <dbReference type="ARBA" id="ARBA00022692"/>
    </source>
</evidence>
<protein>
    <recommendedName>
        <fullName evidence="7">PKD domain-containing protein</fullName>
    </recommendedName>
</protein>
<accession>A0AAD9MXA9</accession>
<dbReference type="InterPro" id="IPR013783">
    <property type="entry name" value="Ig-like_fold"/>
</dbReference>
<feature type="domain" description="PKD" evidence="7">
    <location>
        <begin position="954"/>
        <end position="991"/>
    </location>
</feature>
<dbReference type="Proteomes" id="UP001209878">
    <property type="component" value="Unassembled WGS sequence"/>
</dbReference>
<dbReference type="InterPro" id="IPR035986">
    <property type="entry name" value="PKD_dom_sf"/>
</dbReference>
<dbReference type="CDD" id="cd00146">
    <property type="entry name" value="PKD"/>
    <property type="match status" value="2"/>
</dbReference>
<dbReference type="InterPro" id="IPR000601">
    <property type="entry name" value="PKD_dom"/>
</dbReference>
<dbReference type="Pfam" id="PF02010">
    <property type="entry name" value="REJ"/>
    <property type="match status" value="1"/>
</dbReference>
<dbReference type="InterPro" id="IPR002859">
    <property type="entry name" value="PKD/REJ-like"/>
</dbReference>
<evidence type="ECO:0000259" key="7">
    <source>
        <dbReference type="PROSITE" id="PS50093"/>
    </source>
</evidence>